<evidence type="ECO:0000313" key="3">
    <source>
        <dbReference type="Proteomes" id="UP000076532"/>
    </source>
</evidence>
<sequence>MKSKPCPPPHRSGFPYPAVRNGKTAMPILWQVIPHLPALHIHISRRKSCRDSRKRVLAKLGKSGEAAGADAGADGDDVVMGEAIGDAPAEYVPAPPAPRAPLASPGPGDHDKVKRWVEPYPKSAGETKGIGKTDFVKVREWQVDQDQDPWAPFESQDSFQGLAGRWIAHI</sequence>
<dbReference type="AlphaFoldDB" id="A0A166PTX8"/>
<feature type="region of interest" description="Disordered" evidence="1">
    <location>
        <begin position="89"/>
        <end position="113"/>
    </location>
</feature>
<protein>
    <submittedName>
        <fullName evidence="2">Uncharacterized protein</fullName>
    </submittedName>
</protein>
<evidence type="ECO:0000313" key="2">
    <source>
        <dbReference type="EMBL" id="KZP26445.1"/>
    </source>
</evidence>
<dbReference type="Proteomes" id="UP000076532">
    <property type="component" value="Unassembled WGS sequence"/>
</dbReference>
<evidence type="ECO:0000256" key="1">
    <source>
        <dbReference type="SAM" id="MobiDB-lite"/>
    </source>
</evidence>
<organism evidence="2 3">
    <name type="scientific">Athelia psychrophila</name>
    <dbReference type="NCBI Taxonomy" id="1759441"/>
    <lineage>
        <taxon>Eukaryota</taxon>
        <taxon>Fungi</taxon>
        <taxon>Dikarya</taxon>
        <taxon>Basidiomycota</taxon>
        <taxon>Agaricomycotina</taxon>
        <taxon>Agaricomycetes</taxon>
        <taxon>Agaricomycetidae</taxon>
        <taxon>Atheliales</taxon>
        <taxon>Atheliaceae</taxon>
        <taxon>Athelia</taxon>
    </lineage>
</organism>
<dbReference type="EMBL" id="KV417514">
    <property type="protein sequence ID" value="KZP26445.1"/>
    <property type="molecule type" value="Genomic_DNA"/>
</dbReference>
<accession>A0A166PTX8</accession>
<gene>
    <name evidence="2" type="ORF">FIBSPDRAFT_1040723</name>
</gene>
<reference evidence="2 3" key="1">
    <citation type="journal article" date="2016" name="Mol. Biol. Evol.">
        <title>Comparative Genomics of Early-Diverging Mushroom-Forming Fungi Provides Insights into the Origins of Lignocellulose Decay Capabilities.</title>
        <authorList>
            <person name="Nagy L.G."/>
            <person name="Riley R."/>
            <person name="Tritt A."/>
            <person name="Adam C."/>
            <person name="Daum C."/>
            <person name="Floudas D."/>
            <person name="Sun H."/>
            <person name="Yadav J.S."/>
            <person name="Pangilinan J."/>
            <person name="Larsson K.H."/>
            <person name="Matsuura K."/>
            <person name="Barry K."/>
            <person name="Labutti K."/>
            <person name="Kuo R."/>
            <person name="Ohm R.A."/>
            <person name="Bhattacharya S.S."/>
            <person name="Shirouzu T."/>
            <person name="Yoshinaga Y."/>
            <person name="Martin F.M."/>
            <person name="Grigoriev I.V."/>
            <person name="Hibbett D.S."/>
        </authorList>
    </citation>
    <scope>NUCLEOTIDE SEQUENCE [LARGE SCALE GENOMIC DNA]</scope>
    <source>
        <strain evidence="2 3">CBS 109695</strain>
    </source>
</reference>
<proteinExistence type="predicted"/>
<name>A0A166PTX8_9AGAM</name>
<keyword evidence="3" id="KW-1185">Reference proteome</keyword>